<feature type="transmembrane region" description="Helical" evidence="2">
    <location>
        <begin position="200"/>
        <end position="221"/>
    </location>
</feature>
<accession>A0A1F5SJ81</accession>
<gene>
    <name evidence="3" type="ORF">A2227_06490</name>
</gene>
<keyword evidence="2" id="KW-0812">Transmembrane</keyword>
<dbReference type="AlphaFoldDB" id="A0A1F5SJ81"/>
<evidence type="ECO:0000256" key="2">
    <source>
        <dbReference type="SAM" id="Phobius"/>
    </source>
</evidence>
<dbReference type="STRING" id="1797994.A2227_06490"/>
<evidence type="ECO:0000313" key="4">
    <source>
        <dbReference type="Proteomes" id="UP000178367"/>
    </source>
</evidence>
<evidence type="ECO:0000313" key="3">
    <source>
        <dbReference type="EMBL" id="OGF26745.1"/>
    </source>
</evidence>
<organism evidence="3 4">
    <name type="scientific">Candidatus Falkowbacteria bacterium RIFOXYA2_FULL_47_19</name>
    <dbReference type="NCBI Taxonomy" id="1797994"/>
    <lineage>
        <taxon>Bacteria</taxon>
        <taxon>Candidatus Falkowiibacteriota</taxon>
    </lineage>
</organism>
<comment type="caution">
    <text evidence="3">The sequence shown here is derived from an EMBL/GenBank/DDBJ whole genome shotgun (WGS) entry which is preliminary data.</text>
</comment>
<dbReference type="EMBL" id="MFGB01000014">
    <property type="protein sequence ID" value="OGF26745.1"/>
    <property type="molecule type" value="Genomic_DNA"/>
</dbReference>
<sequence length="379" mass="42934">MSNDINFISGGKMRRIDDNGQNSKNGGREVVWTKPDPISPPAGKTPGAAQPSSTGGPAVNYAPEDKTVRKDQPAEEKGFFSRINKIFPSSDNDPKDTRINFKKDKEQLAEYREVFKEEKNKRISEEPAVPKAKHAEGLFTTPQKLAVTVKKPKITNLRDFMDLALSFGRDRLKTPGILKTNLIKDEVTTFFDWRKNLRVLFINLTYTGLAISVIYIGLAYWESRVSEYSLTVINQIEEIIPQIKRAENEAEKIDAFQKKVDLVSDLFAKHIYWTNFFRFLEKNTLSEAYYIGGFSGDTKGEYTFDAEVSDYPSVADQITILEANEFVTGLIVESARQEMSKKETSAKKNEAENTGSATDKEMKVNFSLLIKVKPDIFYK</sequence>
<proteinExistence type="predicted"/>
<keyword evidence="2" id="KW-1133">Transmembrane helix</keyword>
<dbReference type="Proteomes" id="UP000178367">
    <property type="component" value="Unassembled WGS sequence"/>
</dbReference>
<name>A0A1F5SJ81_9BACT</name>
<feature type="region of interest" description="Disordered" evidence="1">
    <location>
        <begin position="1"/>
        <end position="79"/>
    </location>
</feature>
<evidence type="ECO:0000256" key="1">
    <source>
        <dbReference type="SAM" id="MobiDB-lite"/>
    </source>
</evidence>
<protein>
    <submittedName>
        <fullName evidence="3">Uncharacterized protein</fullName>
    </submittedName>
</protein>
<reference evidence="3 4" key="1">
    <citation type="journal article" date="2016" name="Nat. Commun.">
        <title>Thousands of microbial genomes shed light on interconnected biogeochemical processes in an aquifer system.</title>
        <authorList>
            <person name="Anantharaman K."/>
            <person name="Brown C.T."/>
            <person name="Hug L.A."/>
            <person name="Sharon I."/>
            <person name="Castelle C.J."/>
            <person name="Probst A.J."/>
            <person name="Thomas B.C."/>
            <person name="Singh A."/>
            <person name="Wilkins M.J."/>
            <person name="Karaoz U."/>
            <person name="Brodie E.L."/>
            <person name="Williams K.H."/>
            <person name="Hubbard S.S."/>
            <person name="Banfield J.F."/>
        </authorList>
    </citation>
    <scope>NUCLEOTIDE SEQUENCE [LARGE SCALE GENOMIC DNA]</scope>
</reference>
<keyword evidence="2" id="KW-0472">Membrane</keyword>
<feature type="compositionally biased region" description="Basic and acidic residues" evidence="1">
    <location>
        <begin position="63"/>
        <end position="79"/>
    </location>
</feature>